<reference evidence="1 2" key="1">
    <citation type="journal article" date="2017" name="Environ. Microbiol.">
        <title>Genomic and physiological analyses of 'Reinekea forsetii' reveal a versatile opportunistic lifestyle during spring algae blooms.</title>
        <authorList>
            <person name="Avci B."/>
            <person name="Hahnke R.L."/>
            <person name="Chafee M."/>
            <person name="Fischer T."/>
            <person name="Gruber-Vodicka H."/>
            <person name="Tegetmeyer H.E."/>
            <person name="Harder J."/>
            <person name="Fuchs B.M."/>
            <person name="Amann R.I."/>
            <person name="Teeling H."/>
        </authorList>
    </citation>
    <scope>NUCLEOTIDE SEQUENCE [LARGE SCALE GENOMIC DNA]</scope>
    <source>
        <strain evidence="1 2">Hel1_31_D35</strain>
    </source>
</reference>
<dbReference type="EMBL" id="CP011797">
    <property type="protein sequence ID" value="ATX78200.1"/>
    <property type="molecule type" value="Genomic_DNA"/>
</dbReference>
<dbReference type="Proteomes" id="UP000229757">
    <property type="component" value="Chromosome"/>
</dbReference>
<dbReference type="RefSeq" id="WP_100258404.1">
    <property type="nucleotide sequence ID" value="NZ_CP011797.1"/>
</dbReference>
<protein>
    <recommendedName>
        <fullName evidence="3">BrnT family toxin</fullName>
    </recommendedName>
</protein>
<dbReference type="Pfam" id="PF04365">
    <property type="entry name" value="BrnT_toxin"/>
    <property type="match status" value="1"/>
</dbReference>
<proteinExistence type="predicted"/>
<name>A0A2K8KTY6_9GAMM</name>
<evidence type="ECO:0008006" key="3">
    <source>
        <dbReference type="Google" id="ProtNLM"/>
    </source>
</evidence>
<sequence length="95" mass="11066">MIRFEWDPVKGEGNRQKHGVSFDEAQSVFYDEYAVQFYDEVHSGREERFLLLGLSNVTRVLLVCHCERDSGETIRIISARKATKKERENYRGGNP</sequence>
<evidence type="ECO:0000313" key="2">
    <source>
        <dbReference type="Proteomes" id="UP000229757"/>
    </source>
</evidence>
<dbReference type="OrthoDB" id="9802417at2"/>
<evidence type="ECO:0000313" key="1">
    <source>
        <dbReference type="EMBL" id="ATX78200.1"/>
    </source>
</evidence>
<dbReference type="KEGG" id="rfo:REIFOR_03081"/>
<dbReference type="InterPro" id="IPR007460">
    <property type="entry name" value="BrnT_toxin"/>
</dbReference>
<keyword evidence="2" id="KW-1185">Reference proteome</keyword>
<accession>A0A2K8KTY6</accession>
<gene>
    <name evidence="1" type="ORF">REIFOR_03081</name>
</gene>
<organism evidence="1 2">
    <name type="scientific">Reinekea forsetii</name>
    <dbReference type="NCBI Taxonomy" id="1336806"/>
    <lineage>
        <taxon>Bacteria</taxon>
        <taxon>Pseudomonadati</taxon>
        <taxon>Pseudomonadota</taxon>
        <taxon>Gammaproteobacteria</taxon>
        <taxon>Oceanospirillales</taxon>
        <taxon>Saccharospirillaceae</taxon>
        <taxon>Reinekea</taxon>
    </lineage>
</organism>
<dbReference type="InterPro" id="IPR038573">
    <property type="entry name" value="BrnT_sf"/>
</dbReference>
<dbReference type="Gene3D" id="3.10.450.530">
    <property type="entry name" value="Ribonuclease toxin, BrnT, of type II toxin-antitoxin system"/>
    <property type="match status" value="1"/>
</dbReference>
<dbReference type="AlphaFoldDB" id="A0A2K8KTY6"/>